<protein>
    <recommendedName>
        <fullName evidence="7">TEP1-F</fullName>
    </recommendedName>
</protein>
<keyword evidence="3" id="KW-0882">Thioester bond</keyword>
<dbReference type="InterPro" id="IPR041555">
    <property type="entry name" value="MG3"/>
</dbReference>
<dbReference type="Pfam" id="PF01835">
    <property type="entry name" value="MG2"/>
    <property type="match status" value="1"/>
</dbReference>
<dbReference type="PANTHER" id="PTHR11412">
    <property type="entry name" value="MACROGLOBULIN / COMPLEMENT"/>
    <property type="match status" value="1"/>
</dbReference>
<gene>
    <name evidence="10" type="ORF">RUM43_009570</name>
</gene>
<dbReference type="InterPro" id="IPR002890">
    <property type="entry name" value="MG2"/>
</dbReference>
<keyword evidence="4" id="KW-0325">Glycoprotein</keyword>
<dbReference type="SMART" id="SM01359">
    <property type="entry name" value="A2M_N_2"/>
    <property type="match status" value="1"/>
</dbReference>
<dbReference type="AlphaFoldDB" id="A0AAN8S2K9"/>
<evidence type="ECO:0000256" key="3">
    <source>
        <dbReference type="ARBA" id="ARBA00022966"/>
    </source>
</evidence>
<dbReference type="Pfam" id="PF17791">
    <property type="entry name" value="MG3"/>
    <property type="match status" value="1"/>
</dbReference>
<comment type="function">
    <text evidence="5">Binds covalently through a thioester bond to the pathogen surface resulting in pathogen clearance.</text>
</comment>
<comment type="subunit">
    <text evidence="6">Heterodimer of a TEP1-N chain and an TEP1-C chain non-covalently linked. Forms a complex composed of TEP1-N and TEP1-C heterodimer, LRIM1 and APL1C; the interaction stabilizes TEP1-N and TEP1-C heterodimer, prevents its binding to tissues while circulating in the hemolymph and protects the thioester bond from hydrolysis. Mature TEP1 and to a lesser extent full-length TEP1 interact with SPCLIP1; the interaction is induced by microbial infection.</text>
</comment>
<dbReference type="PANTHER" id="PTHR11412:SF136">
    <property type="entry name" value="CD109 ANTIGEN"/>
    <property type="match status" value="1"/>
</dbReference>
<dbReference type="Pfam" id="PF07703">
    <property type="entry name" value="A2M_BRD"/>
    <property type="match status" value="1"/>
</dbReference>
<evidence type="ECO:0000256" key="6">
    <source>
        <dbReference type="ARBA" id="ARBA00063781"/>
    </source>
</evidence>
<dbReference type="Gene3D" id="2.60.40.1940">
    <property type="match status" value="1"/>
</dbReference>
<evidence type="ECO:0000256" key="1">
    <source>
        <dbReference type="ARBA" id="ARBA00022729"/>
    </source>
</evidence>
<dbReference type="FunFam" id="2.60.40.1930:FF:000001">
    <property type="entry name" value="CD109 isoform 3"/>
    <property type="match status" value="1"/>
</dbReference>
<accession>A0AAN8S2K9</accession>
<proteinExistence type="predicted"/>
<dbReference type="GO" id="GO:0005615">
    <property type="term" value="C:extracellular space"/>
    <property type="evidence" value="ECO:0007669"/>
    <property type="project" value="UniProtKB-ARBA"/>
</dbReference>
<evidence type="ECO:0000256" key="8">
    <source>
        <dbReference type="SAM" id="SignalP"/>
    </source>
</evidence>
<evidence type="ECO:0000256" key="7">
    <source>
        <dbReference type="ARBA" id="ARBA00078071"/>
    </source>
</evidence>
<evidence type="ECO:0000256" key="2">
    <source>
        <dbReference type="ARBA" id="ARBA00022859"/>
    </source>
</evidence>
<dbReference type="Gene3D" id="2.60.40.2950">
    <property type="match status" value="1"/>
</dbReference>
<dbReference type="Gene3D" id="2.60.40.1930">
    <property type="match status" value="2"/>
</dbReference>
<feature type="chain" id="PRO_5042888574" description="TEP1-F" evidence="8">
    <location>
        <begin position="20"/>
        <end position="712"/>
    </location>
</feature>
<evidence type="ECO:0000256" key="4">
    <source>
        <dbReference type="ARBA" id="ARBA00023180"/>
    </source>
</evidence>
<evidence type="ECO:0000313" key="11">
    <source>
        <dbReference type="Proteomes" id="UP001372834"/>
    </source>
</evidence>
<evidence type="ECO:0000256" key="5">
    <source>
        <dbReference type="ARBA" id="ARBA00057615"/>
    </source>
</evidence>
<dbReference type="InterPro" id="IPR013783">
    <property type="entry name" value="Ig-like_fold"/>
</dbReference>
<name>A0AAN8S2K9_POLSC</name>
<dbReference type="Gene3D" id="6.20.50.160">
    <property type="match status" value="1"/>
</dbReference>
<reference evidence="10 11" key="1">
    <citation type="submission" date="2023-10" db="EMBL/GenBank/DDBJ databases">
        <title>Genomes of two closely related lineages of the louse Polyplax serrata with different host specificities.</title>
        <authorList>
            <person name="Martinu J."/>
            <person name="Tarabai H."/>
            <person name="Stefka J."/>
            <person name="Hypsa V."/>
        </authorList>
    </citation>
    <scope>NUCLEOTIDE SEQUENCE [LARGE SCALE GENOMIC DNA]</scope>
    <source>
        <strain evidence="10">HR10_N</strain>
    </source>
</reference>
<dbReference type="Gene3D" id="2.60.40.10">
    <property type="entry name" value="Immunoglobulins"/>
    <property type="match status" value="1"/>
</dbReference>
<evidence type="ECO:0000259" key="9">
    <source>
        <dbReference type="SMART" id="SM01359"/>
    </source>
</evidence>
<evidence type="ECO:0000313" key="10">
    <source>
        <dbReference type="EMBL" id="KAK6623718.1"/>
    </source>
</evidence>
<dbReference type="EMBL" id="JAWJWE010000038">
    <property type="protein sequence ID" value="KAK6623718.1"/>
    <property type="molecule type" value="Genomic_DNA"/>
</dbReference>
<dbReference type="Proteomes" id="UP001372834">
    <property type="component" value="Unassembled WGS sequence"/>
</dbReference>
<dbReference type="GO" id="GO:0004866">
    <property type="term" value="F:endopeptidase inhibitor activity"/>
    <property type="evidence" value="ECO:0007669"/>
    <property type="project" value="InterPro"/>
</dbReference>
<keyword evidence="1 8" id="KW-0732">Signal</keyword>
<organism evidence="10 11">
    <name type="scientific">Polyplax serrata</name>
    <name type="common">Common mouse louse</name>
    <dbReference type="NCBI Taxonomy" id="468196"/>
    <lineage>
        <taxon>Eukaryota</taxon>
        <taxon>Metazoa</taxon>
        <taxon>Ecdysozoa</taxon>
        <taxon>Arthropoda</taxon>
        <taxon>Hexapoda</taxon>
        <taxon>Insecta</taxon>
        <taxon>Pterygota</taxon>
        <taxon>Neoptera</taxon>
        <taxon>Paraneoptera</taxon>
        <taxon>Psocodea</taxon>
        <taxon>Troctomorpha</taxon>
        <taxon>Phthiraptera</taxon>
        <taxon>Anoplura</taxon>
        <taxon>Polyplacidae</taxon>
        <taxon>Polyplax</taxon>
    </lineage>
</organism>
<comment type="caution">
    <text evidence="10">The sequence shown here is derived from an EMBL/GenBank/DDBJ whole genome shotgun (WGS) entry which is preliminary data.</text>
</comment>
<dbReference type="GO" id="GO:0002376">
    <property type="term" value="P:immune system process"/>
    <property type="evidence" value="ECO:0007669"/>
    <property type="project" value="UniProtKB-KW"/>
</dbReference>
<keyword evidence="2" id="KW-0391">Immunity</keyword>
<feature type="domain" description="Alpha-2-macroglobulin bait region" evidence="9">
    <location>
        <begin position="442"/>
        <end position="578"/>
    </location>
</feature>
<feature type="signal peptide" evidence="8">
    <location>
        <begin position="1"/>
        <end position="19"/>
    </location>
</feature>
<dbReference type="InterPro" id="IPR050473">
    <property type="entry name" value="A2M/Complement_sys"/>
</dbReference>
<sequence length="712" mass="79962">MYVIKLGLLLSLFVGQGFAQAAKGYYAITGSKVLRPNGDYHAAVSVLGTSQPTQVSVEVSGKPDSGGTFTVTQNVLVSPYSTQIIKLEIGDIGPGMYNLTARGSGGLDFTNTTELEYVHKSYSVFIQTDKAIYKPGHKVMFRTIVLNAHMKPVVNGYLDVLIRDGKGHIVKQWNRTTTTKGVFSGELQLSEYPVLGDWTIVVNIFDQIYHQAFQVAEYVLPKFEVLIDSPKHATFKDSKVVSKIKAKYTYGKAVKGEATVTAYPLYYSGFIQPIFETPIRKVLPIDGKAIVEFDIVKELKITDDYERTIQVDVTVEEALTGRRQNTSTQIILHKYKYKMELIKTAESFKPGLQYTAFIKLAYHDGKPVIDDRNPIIVKHGFSYDTEKYTAKEYKLPLNGLLELNFHINDPNVTTLGIEATYLELTEWFSTVSSSMSPSHTYLQATLKTENPRMNQDIEIFVNSTSPLKYYNYMIMGRGDVLTANTVQVPGMATQHKFLFVATPAMAPTAHVLVYYVTEKGEVVADALNVDFDTILQNYVNIEAKPSTTEPGKPVELTIQAKPNSYVGVLGIDQSVLLLKTGNDITQDDVLEELHSYDSGDHSPYSSYQNSFFRRFKRSFFYWPGSSTAKKVFDNSGTVILTNGWVYDHYPLRKYLNLLYPTVKIVLSVPEDQKLPNTQTHKTVVHDNTIHRHTRTHIYTEQESDASVQPSDA</sequence>
<dbReference type="InterPro" id="IPR011625">
    <property type="entry name" value="A2M_N_BRD"/>
</dbReference>